<dbReference type="GO" id="GO:0016020">
    <property type="term" value="C:membrane"/>
    <property type="evidence" value="ECO:0007669"/>
    <property type="project" value="InterPro"/>
</dbReference>
<dbReference type="PROSITE" id="PS00211">
    <property type="entry name" value="ABC_TRANSPORTER_1"/>
    <property type="match status" value="1"/>
</dbReference>
<evidence type="ECO:0000259" key="4">
    <source>
        <dbReference type="PROSITE" id="PS50893"/>
    </source>
</evidence>
<dbReference type="NCBIfam" id="TIGR00972">
    <property type="entry name" value="3a0107s01c2"/>
    <property type="match status" value="1"/>
</dbReference>
<dbReference type="PROSITE" id="PS50893">
    <property type="entry name" value="ABC_TRANSPORTER_2"/>
    <property type="match status" value="1"/>
</dbReference>
<dbReference type="SMART" id="SM00382">
    <property type="entry name" value="AAA"/>
    <property type="match status" value="1"/>
</dbReference>
<feature type="domain" description="ABC transporter" evidence="4">
    <location>
        <begin position="4"/>
        <end position="244"/>
    </location>
</feature>
<sequence length="249" mass="28275">MNELKINELKAYYKKNLALKNISIDIPLNKVTAIIGPSGCGKSTFLRCLNRMHETIKGARVEGTVQLKESDLYKMDVMKVRQEIGMVFQSPNPFPKMSIFDNVASGLKFKGIRNKKMVRGIVEESLKNAALWEEVKDRLNAKATELSGGQQQRLCIARTLAMKPEIILMDEPASALDPISTMKIEELIHKLKERYSIIIVTHNMEQAKRVSEMTAFFLNGELVEFLETDELFSNPKMKETENYIAGRFG</sequence>
<keyword evidence="3 5" id="KW-0067">ATP-binding</keyword>
<name>A0A5K7WYR4_9BACL</name>
<dbReference type="GO" id="GO:0035435">
    <property type="term" value="P:phosphate ion transmembrane transport"/>
    <property type="evidence" value="ECO:0007669"/>
    <property type="project" value="InterPro"/>
</dbReference>
<accession>A0A5K7WYR4</accession>
<evidence type="ECO:0000313" key="5">
    <source>
        <dbReference type="EMBL" id="BBN97600.1"/>
    </source>
</evidence>
<evidence type="ECO:0000256" key="3">
    <source>
        <dbReference type="ARBA" id="ARBA00022840"/>
    </source>
</evidence>
<dbReference type="EMBL" id="AP021853">
    <property type="protein sequence ID" value="BBN97600.1"/>
    <property type="molecule type" value="Genomic_DNA"/>
</dbReference>
<dbReference type="InterPro" id="IPR017871">
    <property type="entry name" value="ABC_transporter-like_CS"/>
</dbReference>
<dbReference type="SUPFAM" id="SSF52540">
    <property type="entry name" value="P-loop containing nucleoside triphosphate hydrolases"/>
    <property type="match status" value="1"/>
</dbReference>
<dbReference type="PANTHER" id="PTHR43423">
    <property type="entry name" value="ABC TRANSPORTER I FAMILY MEMBER 17"/>
    <property type="match status" value="1"/>
</dbReference>
<dbReference type="PANTHER" id="PTHR43423:SF1">
    <property type="entry name" value="ABC TRANSPORTER I FAMILY MEMBER 17"/>
    <property type="match status" value="1"/>
</dbReference>
<dbReference type="Gene3D" id="3.40.50.300">
    <property type="entry name" value="P-loop containing nucleotide triphosphate hydrolases"/>
    <property type="match status" value="1"/>
</dbReference>
<dbReference type="InterPro" id="IPR027417">
    <property type="entry name" value="P-loop_NTPase"/>
</dbReference>
<dbReference type="InterPro" id="IPR005670">
    <property type="entry name" value="PstB-like"/>
</dbReference>
<dbReference type="GO" id="GO:0016887">
    <property type="term" value="F:ATP hydrolysis activity"/>
    <property type="evidence" value="ECO:0007669"/>
    <property type="project" value="InterPro"/>
</dbReference>
<dbReference type="InterPro" id="IPR003593">
    <property type="entry name" value="AAA+_ATPase"/>
</dbReference>
<dbReference type="Pfam" id="PF00005">
    <property type="entry name" value="ABC_tran"/>
    <property type="match status" value="1"/>
</dbReference>
<dbReference type="Proteomes" id="UP000326951">
    <property type="component" value="Chromosome"/>
</dbReference>
<keyword evidence="2" id="KW-0547">Nucleotide-binding</keyword>
<reference evidence="5 6" key="1">
    <citation type="submission" date="2019-09" db="EMBL/GenBank/DDBJ databases">
        <title>Complete genome sequence of Sporolactobacillus terrae 70-3.</title>
        <authorList>
            <person name="Tanaka N."/>
            <person name="Shiwa Y."/>
            <person name="Fujita N."/>
            <person name="Tanasupawat S."/>
        </authorList>
    </citation>
    <scope>NUCLEOTIDE SEQUENCE [LARGE SCALE GENOMIC DNA]</scope>
    <source>
        <strain evidence="5 6">70-3</strain>
    </source>
</reference>
<evidence type="ECO:0000256" key="2">
    <source>
        <dbReference type="ARBA" id="ARBA00022741"/>
    </source>
</evidence>
<protein>
    <submittedName>
        <fullName evidence="5">Phosphate import ATP-binding protein PstB</fullName>
    </submittedName>
</protein>
<dbReference type="CDD" id="cd03260">
    <property type="entry name" value="ABC_PstB_phosphate_transporter"/>
    <property type="match status" value="1"/>
</dbReference>
<dbReference type="InterPro" id="IPR003439">
    <property type="entry name" value="ABC_transporter-like_ATP-bd"/>
</dbReference>
<gene>
    <name evidence="5" type="primary">phoT</name>
    <name evidence="5" type="ORF">St703_03050</name>
</gene>
<evidence type="ECO:0000313" key="6">
    <source>
        <dbReference type="Proteomes" id="UP000326951"/>
    </source>
</evidence>
<keyword evidence="1" id="KW-0813">Transport</keyword>
<dbReference type="GO" id="GO:0005524">
    <property type="term" value="F:ATP binding"/>
    <property type="evidence" value="ECO:0007669"/>
    <property type="project" value="UniProtKB-KW"/>
</dbReference>
<dbReference type="GO" id="GO:0005315">
    <property type="term" value="F:phosphate transmembrane transporter activity"/>
    <property type="evidence" value="ECO:0007669"/>
    <property type="project" value="InterPro"/>
</dbReference>
<evidence type="ECO:0000256" key="1">
    <source>
        <dbReference type="ARBA" id="ARBA00022448"/>
    </source>
</evidence>
<organism evidence="5 6">
    <name type="scientific">Sporolactobacillus terrae</name>
    <dbReference type="NCBI Taxonomy" id="269673"/>
    <lineage>
        <taxon>Bacteria</taxon>
        <taxon>Bacillati</taxon>
        <taxon>Bacillota</taxon>
        <taxon>Bacilli</taxon>
        <taxon>Bacillales</taxon>
        <taxon>Sporolactobacillaceae</taxon>
        <taxon>Sporolactobacillus</taxon>
    </lineage>
</organism>
<dbReference type="AlphaFoldDB" id="A0A5K7WYR4"/>
<proteinExistence type="predicted"/>